<proteinExistence type="predicted"/>
<organism evidence="1 2">
    <name type="scientific">Tolypocladium ophioglossoides (strain CBS 100239)</name>
    <name type="common">Snaketongue truffleclub</name>
    <name type="synonym">Elaphocordyceps ophioglossoides</name>
    <dbReference type="NCBI Taxonomy" id="1163406"/>
    <lineage>
        <taxon>Eukaryota</taxon>
        <taxon>Fungi</taxon>
        <taxon>Dikarya</taxon>
        <taxon>Ascomycota</taxon>
        <taxon>Pezizomycotina</taxon>
        <taxon>Sordariomycetes</taxon>
        <taxon>Hypocreomycetidae</taxon>
        <taxon>Hypocreales</taxon>
        <taxon>Ophiocordycipitaceae</taxon>
        <taxon>Tolypocladium</taxon>
    </lineage>
</organism>
<dbReference type="AlphaFoldDB" id="A0A0L0N2B4"/>
<accession>A0A0L0N2B4</accession>
<evidence type="ECO:0000313" key="1">
    <source>
        <dbReference type="EMBL" id="KND88268.1"/>
    </source>
</evidence>
<gene>
    <name evidence="1" type="ORF">TOPH_07066</name>
</gene>
<keyword evidence="2" id="KW-1185">Reference proteome</keyword>
<comment type="caution">
    <text evidence="1">The sequence shown here is derived from an EMBL/GenBank/DDBJ whole genome shotgun (WGS) entry which is preliminary data.</text>
</comment>
<evidence type="ECO:0000313" key="2">
    <source>
        <dbReference type="Proteomes" id="UP000036947"/>
    </source>
</evidence>
<dbReference type="EMBL" id="LFRF01000027">
    <property type="protein sequence ID" value="KND88268.1"/>
    <property type="molecule type" value="Genomic_DNA"/>
</dbReference>
<dbReference type="OrthoDB" id="4366490at2759"/>
<sequence>MAQRCSVCEQWIKTTGGTHECPGSSTKLYVFSNQAGCANRQLIANIQHYGGRAGGLVMRQ</sequence>
<reference evidence="1 2" key="1">
    <citation type="journal article" date="2015" name="BMC Genomics">
        <title>The genome of the truffle-parasite Tolypocladium ophioglossoides and the evolution of antifungal peptaibiotics.</title>
        <authorList>
            <person name="Quandt C.A."/>
            <person name="Bushley K.E."/>
            <person name="Spatafora J.W."/>
        </authorList>
    </citation>
    <scope>NUCLEOTIDE SEQUENCE [LARGE SCALE GENOMIC DNA]</scope>
    <source>
        <strain evidence="1 2">CBS 100239</strain>
    </source>
</reference>
<dbReference type="Proteomes" id="UP000036947">
    <property type="component" value="Unassembled WGS sequence"/>
</dbReference>
<protein>
    <submittedName>
        <fullName evidence="1">Uncharacterized protein</fullName>
    </submittedName>
</protein>
<name>A0A0L0N2B4_TOLOC</name>